<accession>A0A1N6DNR9</accession>
<dbReference type="STRING" id="536979.SAMN04488055_0948"/>
<evidence type="ECO:0008006" key="3">
    <source>
        <dbReference type="Google" id="ProtNLM"/>
    </source>
</evidence>
<dbReference type="EMBL" id="FSRA01000001">
    <property type="protein sequence ID" value="SIN72367.1"/>
    <property type="molecule type" value="Genomic_DNA"/>
</dbReference>
<reference evidence="1 2" key="1">
    <citation type="submission" date="2016-11" db="EMBL/GenBank/DDBJ databases">
        <authorList>
            <person name="Jaros S."/>
            <person name="Januszkiewicz K."/>
            <person name="Wedrychowicz H."/>
        </authorList>
    </citation>
    <scope>NUCLEOTIDE SEQUENCE [LARGE SCALE GENOMIC DNA]</scope>
    <source>
        <strain evidence="1 2">DSM 24787</strain>
    </source>
</reference>
<evidence type="ECO:0000313" key="2">
    <source>
        <dbReference type="Proteomes" id="UP000185003"/>
    </source>
</evidence>
<protein>
    <recommendedName>
        <fullName evidence="3">Lipocalin-like domain-containing protein</fullName>
    </recommendedName>
</protein>
<dbReference type="Proteomes" id="UP000185003">
    <property type="component" value="Unassembled WGS sequence"/>
</dbReference>
<name>A0A1N6DNR9_9BACT</name>
<sequence length="136" mass="14940">MFRKLCLLFLVCTACKKDPVKPVPKLLNGTWQGRYGNISSPEPGDTAFGPLTAVYTIDFKDNGTMTVYDGRKEDAALMAEGVYSLQNGKLFGEYTYVRGSSSTFSIQAILHKPDSLAGTWRIGSWGPTGGKFFLKK</sequence>
<proteinExistence type="predicted"/>
<keyword evidence="2" id="KW-1185">Reference proteome</keyword>
<dbReference type="RefSeq" id="WP_074238140.1">
    <property type="nucleotide sequence ID" value="NZ_FSRA01000001.1"/>
</dbReference>
<gene>
    <name evidence="1" type="ORF">SAMN04488055_0948</name>
</gene>
<organism evidence="1 2">
    <name type="scientific">Chitinophaga niabensis</name>
    <dbReference type="NCBI Taxonomy" id="536979"/>
    <lineage>
        <taxon>Bacteria</taxon>
        <taxon>Pseudomonadati</taxon>
        <taxon>Bacteroidota</taxon>
        <taxon>Chitinophagia</taxon>
        <taxon>Chitinophagales</taxon>
        <taxon>Chitinophagaceae</taxon>
        <taxon>Chitinophaga</taxon>
    </lineage>
</organism>
<evidence type="ECO:0000313" key="1">
    <source>
        <dbReference type="EMBL" id="SIN72367.1"/>
    </source>
</evidence>
<dbReference type="OrthoDB" id="675118at2"/>
<dbReference type="AlphaFoldDB" id="A0A1N6DNR9"/>